<reference evidence="2 3" key="1">
    <citation type="journal article" date="2015" name="Nature">
        <title>rRNA introns, odd ribosomes, and small enigmatic genomes across a large radiation of phyla.</title>
        <authorList>
            <person name="Brown C.T."/>
            <person name="Hug L.A."/>
            <person name="Thomas B.C."/>
            <person name="Sharon I."/>
            <person name="Castelle C.J."/>
            <person name="Singh A."/>
            <person name="Wilkins M.J."/>
            <person name="Williams K.H."/>
            <person name="Banfield J.F."/>
        </authorList>
    </citation>
    <scope>NUCLEOTIDE SEQUENCE [LARGE SCALE GENOMIC DNA]</scope>
</reference>
<feature type="transmembrane region" description="Helical" evidence="1">
    <location>
        <begin position="12"/>
        <end position="31"/>
    </location>
</feature>
<dbReference type="STRING" id="1618490.US90_C0001G0048"/>
<protein>
    <recommendedName>
        <fullName evidence="4">DUF5667 domain-containing protein</fullName>
    </recommendedName>
</protein>
<dbReference type="AlphaFoldDB" id="A0A0G0JW41"/>
<keyword evidence="1" id="KW-1133">Transmembrane helix</keyword>
<dbReference type="EMBL" id="LBUT01000001">
    <property type="protein sequence ID" value="KKQ71718.1"/>
    <property type="molecule type" value="Genomic_DNA"/>
</dbReference>
<evidence type="ECO:0000313" key="3">
    <source>
        <dbReference type="Proteomes" id="UP000034406"/>
    </source>
</evidence>
<evidence type="ECO:0000313" key="2">
    <source>
        <dbReference type="EMBL" id="KKQ71718.1"/>
    </source>
</evidence>
<sequence length="217" mass="24658">MVAPNSSEKLWNIIYAFFAVNIGILVLFVSVSRASLNILAQESNEGKIAVKTVNLKTVQADGAVIDYTYKLPEVNMLPSQTFYGFRKVRDWMWLFFSRGDLNKAKISLVLADKKMSEVMELANKDFAPNNGRLIIEAGQEALDRLKYTDNLISQSTQNADEWRQLHKQCYTAGLAYVAVMSKLGNNMGEYTPDLNELMNEINVWNEKQKEDQEGMEI</sequence>
<evidence type="ECO:0008006" key="4">
    <source>
        <dbReference type="Google" id="ProtNLM"/>
    </source>
</evidence>
<dbReference type="Proteomes" id="UP000034406">
    <property type="component" value="Unassembled WGS sequence"/>
</dbReference>
<keyword evidence="1" id="KW-0812">Transmembrane</keyword>
<gene>
    <name evidence="2" type="ORF">US90_C0001G0048</name>
</gene>
<comment type="caution">
    <text evidence="2">The sequence shown here is derived from an EMBL/GenBank/DDBJ whole genome shotgun (WGS) entry which is preliminary data.</text>
</comment>
<organism evidence="2 3">
    <name type="scientific">Candidatus Shapirobacteria bacterium GW2011_GWE2_38_30</name>
    <dbReference type="NCBI Taxonomy" id="1618490"/>
    <lineage>
        <taxon>Bacteria</taxon>
        <taxon>Candidatus Shapironibacteriota</taxon>
    </lineage>
</organism>
<evidence type="ECO:0000256" key="1">
    <source>
        <dbReference type="SAM" id="Phobius"/>
    </source>
</evidence>
<name>A0A0G0JW41_9BACT</name>
<proteinExistence type="predicted"/>
<keyword evidence="1" id="KW-0472">Membrane</keyword>
<accession>A0A0G0JW41</accession>